<evidence type="ECO:0000256" key="1">
    <source>
        <dbReference type="SAM" id="Phobius"/>
    </source>
</evidence>
<organism evidence="2 3">
    <name type="scientific">Dorcoceras hygrometricum</name>
    <dbReference type="NCBI Taxonomy" id="472368"/>
    <lineage>
        <taxon>Eukaryota</taxon>
        <taxon>Viridiplantae</taxon>
        <taxon>Streptophyta</taxon>
        <taxon>Embryophyta</taxon>
        <taxon>Tracheophyta</taxon>
        <taxon>Spermatophyta</taxon>
        <taxon>Magnoliopsida</taxon>
        <taxon>eudicotyledons</taxon>
        <taxon>Gunneridae</taxon>
        <taxon>Pentapetalae</taxon>
        <taxon>asterids</taxon>
        <taxon>lamiids</taxon>
        <taxon>Lamiales</taxon>
        <taxon>Gesneriaceae</taxon>
        <taxon>Didymocarpoideae</taxon>
        <taxon>Trichosporeae</taxon>
        <taxon>Loxocarpinae</taxon>
        <taxon>Dorcoceras</taxon>
    </lineage>
</organism>
<dbReference type="OrthoDB" id="9909019at2759"/>
<dbReference type="Proteomes" id="UP000250235">
    <property type="component" value="Unassembled WGS sequence"/>
</dbReference>
<dbReference type="GO" id="GO:0016746">
    <property type="term" value="F:acyltransferase activity"/>
    <property type="evidence" value="ECO:0007669"/>
    <property type="project" value="UniProtKB-KW"/>
</dbReference>
<keyword evidence="2" id="KW-0808">Transferase</keyword>
<feature type="transmembrane region" description="Helical" evidence="1">
    <location>
        <begin position="68"/>
        <end position="87"/>
    </location>
</feature>
<name>A0A2Z7DJC8_9LAMI</name>
<sequence length="176" mass="19591">MGALCGGSLRDTWTRSSDRCYRLIPCLSDPVRRSALSLKLALVGLHLIFVGVLFLLDHDLIEKTKQEPWYTSIYVLLFIATLAQYFITSGTSPGYVLDAQKIVNERDAIARRTSLASKPPASSKIGNVVITVDGRNYQRGNETAWTKLVMDLYPPGSSVRYSASLFLYTIIVIRNS</sequence>
<gene>
    <name evidence="2" type="ORF">F511_02756</name>
</gene>
<proteinExistence type="predicted"/>
<dbReference type="EMBL" id="KQ986826">
    <property type="protein sequence ID" value="KZV58163.1"/>
    <property type="molecule type" value="Genomic_DNA"/>
</dbReference>
<feature type="transmembrane region" description="Helical" evidence="1">
    <location>
        <begin position="36"/>
        <end position="56"/>
    </location>
</feature>
<reference evidence="2 3" key="1">
    <citation type="journal article" date="2015" name="Proc. Natl. Acad. Sci. U.S.A.">
        <title>The resurrection genome of Boea hygrometrica: A blueprint for survival of dehydration.</title>
        <authorList>
            <person name="Xiao L."/>
            <person name="Yang G."/>
            <person name="Zhang L."/>
            <person name="Yang X."/>
            <person name="Zhao S."/>
            <person name="Ji Z."/>
            <person name="Zhou Q."/>
            <person name="Hu M."/>
            <person name="Wang Y."/>
            <person name="Chen M."/>
            <person name="Xu Y."/>
            <person name="Jin H."/>
            <person name="Xiao X."/>
            <person name="Hu G."/>
            <person name="Bao F."/>
            <person name="Hu Y."/>
            <person name="Wan P."/>
            <person name="Li L."/>
            <person name="Deng X."/>
            <person name="Kuang T."/>
            <person name="Xiang C."/>
            <person name="Zhu J.K."/>
            <person name="Oliver M.J."/>
            <person name="He Y."/>
        </authorList>
    </citation>
    <scope>NUCLEOTIDE SEQUENCE [LARGE SCALE GENOMIC DNA]</scope>
    <source>
        <strain evidence="3">cv. XS01</strain>
    </source>
</reference>
<keyword evidence="2" id="KW-0012">Acyltransferase</keyword>
<keyword evidence="3" id="KW-1185">Reference proteome</keyword>
<evidence type="ECO:0000313" key="2">
    <source>
        <dbReference type="EMBL" id="KZV58163.1"/>
    </source>
</evidence>
<keyword evidence="1" id="KW-1133">Transmembrane helix</keyword>
<protein>
    <submittedName>
        <fullName evidence="2">Protein S-acyltransferase 10</fullName>
    </submittedName>
</protein>
<keyword evidence="1" id="KW-0812">Transmembrane</keyword>
<dbReference type="AlphaFoldDB" id="A0A2Z7DJC8"/>
<evidence type="ECO:0000313" key="3">
    <source>
        <dbReference type="Proteomes" id="UP000250235"/>
    </source>
</evidence>
<keyword evidence="1" id="KW-0472">Membrane</keyword>
<accession>A0A2Z7DJC8</accession>